<evidence type="ECO:0000313" key="2">
    <source>
        <dbReference type="Proteomes" id="UP000597444"/>
    </source>
</evidence>
<keyword evidence="2" id="KW-1185">Reference proteome</keyword>
<evidence type="ECO:0000313" key="1">
    <source>
        <dbReference type="EMBL" id="GHO90285.1"/>
    </source>
</evidence>
<dbReference type="Gene3D" id="3.40.430.10">
    <property type="entry name" value="Dihydrofolate Reductase, subunit A"/>
    <property type="match status" value="1"/>
</dbReference>
<dbReference type="InterPro" id="IPR024072">
    <property type="entry name" value="DHFR-like_dom_sf"/>
</dbReference>
<proteinExistence type="predicted"/>
<organism evidence="1 2">
    <name type="scientific">Reticulibacter mediterranei</name>
    <dbReference type="NCBI Taxonomy" id="2778369"/>
    <lineage>
        <taxon>Bacteria</taxon>
        <taxon>Bacillati</taxon>
        <taxon>Chloroflexota</taxon>
        <taxon>Ktedonobacteria</taxon>
        <taxon>Ktedonobacterales</taxon>
        <taxon>Reticulibacteraceae</taxon>
        <taxon>Reticulibacter</taxon>
    </lineage>
</organism>
<dbReference type="SUPFAM" id="SSF53597">
    <property type="entry name" value="Dihydrofolate reductase-like"/>
    <property type="match status" value="1"/>
</dbReference>
<comment type="caution">
    <text evidence="1">The sequence shown here is derived from an EMBL/GenBank/DDBJ whole genome shotgun (WGS) entry which is preliminary data.</text>
</comment>
<name>A0A8J3IGF5_9CHLR</name>
<reference evidence="1" key="1">
    <citation type="submission" date="2020-10" db="EMBL/GenBank/DDBJ databases">
        <title>Taxonomic study of unclassified bacteria belonging to the class Ktedonobacteria.</title>
        <authorList>
            <person name="Yabe S."/>
            <person name="Wang C.M."/>
            <person name="Zheng Y."/>
            <person name="Sakai Y."/>
            <person name="Cavaletti L."/>
            <person name="Monciardini P."/>
            <person name="Donadio S."/>
        </authorList>
    </citation>
    <scope>NUCLEOTIDE SEQUENCE</scope>
    <source>
        <strain evidence="1">ID150040</strain>
    </source>
</reference>
<dbReference type="EMBL" id="BNJK01000001">
    <property type="protein sequence ID" value="GHO90285.1"/>
    <property type="molecule type" value="Genomic_DNA"/>
</dbReference>
<sequence>MFVALDGVIEDPGWSLQCVEEGRAKYKYEELFSHDALLLGRKTYEGFAASRPNYAKCMLSSMRRNQEGE</sequence>
<protein>
    <submittedName>
        <fullName evidence="1">Uncharacterized protein</fullName>
    </submittedName>
</protein>
<dbReference type="AlphaFoldDB" id="A0A8J3IGF5"/>
<accession>A0A8J3IGF5</accession>
<gene>
    <name evidence="1" type="ORF">KSF_003330</name>
</gene>
<dbReference type="Proteomes" id="UP000597444">
    <property type="component" value="Unassembled WGS sequence"/>
</dbReference>